<dbReference type="RefSeq" id="WP_132579747.1">
    <property type="nucleotide sequence ID" value="NZ_SMAJ01000002.1"/>
</dbReference>
<evidence type="ECO:0000313" key="3">
    <source>
        <dbReference type="EMBL" id="TCT10125.1"/>
    </source>
</evidence>
<dbReference type="SUPFAM" id="SSF52402">
    <property type="entry name" value="Adenine nucleotide alpha hydrolases-like"/>
    <property type="match status" value="2"/>
</dbReference>
<organism evidence="3 4">
    <name type="scientific">Paralcaligenes ureilyticus</name>
    <dbReference type="NCBI Taxonomy" id="627131"/>
    <lineage>
        <taxon>Bacteria</taxon>
        <taxon>Pseudomonadati</taxon>
        <taxon>Pseudomonadota</taxon>
        <taxon>Betaproteobacteria</taxon>
        <taxon>Burkholderiales</taxon>
        <taxon>Alcaligenaceae</taxon>
        <taxon>Paralcaligenes</taxon>
    </lineage>
</organism>
<dbReference type="Gene3D" id="3.40.50.12370">
    <property type="match status" value="1"/>
</dbReference>
<evidence type="ECO:0000259" key="2">
    <source>
        <dbReference type="Pfam" id="PF00582"/>
    </source>
</evidence>
<dbReference type="InterPro" id="IPR006016">
    <property type="entry name" value="UspA"/>
</dbReference>
<accession>A0A4R3MEX3</accession>
<keyword evidence="4" id="KW-1185">Reference proteome</keyword>
<reference evidence="3 4" key="1">
    <citation type="submission" date="2019-03" db="EMBL/GenBank/DDBJ databases">
        <title>Genomic Encyclopedia of Type Strains, Phase IV (KMG-IV): sequencing the most valuable type-strain genomes for metagenomic binning, comparative biology and taxonomic classification.</title>
        <authorList>
            <person name="Goeker M."/>
        </authorList>
    </citation>
    <scope>NUCLEOTIDE SEQUENCE [LARGE SCALE GENOMIC DNA]</scope>
    <source>
        <strain evidence="3 4">DSM 24591</strain>
    </source>
</reference>
<feature type="domain" description="UspA" evidence="2">
    <location>
        <begin position="17"/>
        <end position="143"/>
    </location>
</feature>
<dbReference type="Pfam" id="PF00582">
    <property type="entry name" value="Usp"/>
    <property type="match status" value="2"/>
</dbReference>
<name>A0A4R3MEX3_9BURK</name>
<dbReference type="PANTHER" id="PTHR46268">
    <property type="entry name" value="STRESS RESPONSE PROTEIN NHAX"/>
    <property type="match status" value="1"/>
</dbReference>
<comment type="caution">
    <text evidence="3">The sequence shown here is derived from an EMBL/GenBank/DDBJ whole genome shotgun (WGS) entry which is preliminary data.</text>
</comment>
<dbReference type="Proteomes" id="UP000295525">
    <property type="component" value="Unassembled WGS sequence"/>
</dbReference>
<evidence type="ECO:0000256" key="1">
    <source>
        <dbReference type="ARBA" id="ARBA00008791"/>
    </source>
</evidence>
<dbReference type="CDD" id="cd00293">
    <property type="entry name" value="USP-like"/>
    <property type="match status" value="2"/>
</dbReference>
<proteinExistence type="inferred from homology"/>
<comment type="similarity">
    <text evidence="1">Belongs to the universal stress protein A family.</text>
</comment>
<dbReference type="EMBL" id="SMAJ01000002">
    <property type="protein sequence ID" value="TCT10125.1"/>
    <property type="molecule type" value="Genomic_DNA"/>
</dbReference>
<sequence>MLGRIALDLTNDANRTRRIQAAIQLAAHHKAELIGVCTDPPTPQYMYGDGGAAAQILATLLEQIAQERIETKERFLKQAALAGIKAQCRMPKGPIEEVLALHARACDLLIMSQTDNVESTWTIPSNIAESVITSAGRPVLMIPYAGDIQRPVGQHVLFCWDYGRRAARALADAAPIIQQASELTILTVDPQPEMLRSRDIETDDLLAYCSIHGFPQPKEVHAQSGDVGVGNCILNAAADYGCDLVVMGIYNRSRVREWILGGTSKTLLQSMTVPTLFSH</sequence>
<dbReference type="OrthoDB" id="9804721at2"/>
<gene>
    <name evidence="3" type="ORF">EDC26_10281</name>
</gene>
<dbReference type="AlphaFoldDB" id="A0A4R3MEX3"/>
<evidence type="ECO:0000313" key="4">
    <source>
        <dbReference type="Proteomes" id="UP000295525"/>
    </source>
</evidence>
<feature type="domain" description="UspA" evidence="2">
    <location>
        <begin position="155"/>
        <end position="276"/>
    </location>
</feature>
<protein>
    <submittedName>
        <fullName evidence="3">Nucleotide-binding universal stress UspA family protein</fullName>
    </submittedName>
</protein>
<dbReference type="PANTHER" id="PTHR46268:SF15">
    <property type="entry name" value="UNIVERSAL STRESS PROTEIN HP_0031"/>
    <property type="match status" value="1"/>
</dbReference>